<organism evidence="2 3">
    <name type="scientific">Steccherinum ochraceum</name>
    <dbReference type="NCBI Taxonomy" id="92696"/>
    <lineage>
        <taxon>Eukaryota</taxon>
        <taxon>Fungi</taxon>
        <taxon>Dikarya</taxon>
        <taxon>Basidiomycota</taxon>
        <taxon>Agaricomycotina</taxon>
        <taxon>Agaricomycetes</taxon>
        <taxon>Polyporales</taxon>
        <taxon>Steccherinaceae</taxon>
        <taxon>Steccherinum</taxon>
    </lineage>
</organism>
<dbReference type="EMBL" id="RWJN01000041">
    <property type="protein sequence ID" value="TCD69437.1"/>
    <property type="molecule type" value="Genomic_DNA"/>
</dbReference>
<dbReference type="Proteomes" id="UP000292702">
    <property type="component" value="Unassembled WGS sequence"/>
</dbReference>
<dbReference type="Gene3D" id="3.30.710.10">
    <property type="entry name" value="Potassium Channel Kv1.1, Chain A"/>
    <property type="match status" value="1"/>
</dbReference>
<dbReference type="SMART" id="SM00225">
    <property type="entry name" value="BTB"/>
    <property type="match status" value="1"/>
</dbReference>
<accession>A0A4V2MXB1</accession>
<protein>
    <recommendedName>
        <fullName evidence="1">BTB domain-containing protein</fullName>
    </recommendedName>
</protein>
<evidence type="ECO:0000259" key="1">
    <source>
        <dbReference type="PROSITE" id="PS50097"/>
    </source>
</evidence>
<dbReference type="CDD" id="cd18186">
    <property type="entry name" value="BTB_POZ_ZBTB_KLHL-like"/>
    <property type="match status" value="1"/>
</dbReference>
<keyword evidence="3" id="KW-1185">Reference proteome</keyword>
<dbReference type="STRING" id="92696.A0A4V2MXB1"/>
<feature type="domain" description="BTB" evidence="1">
    <location>
        <begin position="22"/>
        <end position="98"/>
    </location>
</feature>
<dbReference type="Pfam" id="PF00651">
    <property type="entry name" value="BTB"/>
    <property type="match status" value="1"/>
</dbReference>
<gene>
    <name evidence="2" type="ORF">EIP91_007562</name>
</gene>
<dbReference type="InterPro" id="IPR011333">
    <property type="entry name" value="SKP1/BTB/POZ_sf"/>
</dbReference>
<dbReference type="OrthoDB" id="2790546at2759"/>
<dbReference type="InterPro" id="IPR000210">
    <property type="entry name" value="BTB/POZ_dom"/>
</dbReference>
<dbReference type="PROSITE" id="PS50097">
    <property type="entry name" value="BTB"/>
    <property type="match status" value="1"/>
</dbReference>
<proteinExistence type="predicted"/>
<comment type="caution">
    <text evidence="2">The sequence shown here is derived from an EMBL/GenBank/DDBJ whole genome shotgun (WGS) entry which is preliminary data.</text>
</comment>
<reference evidence="2 3" key="1">
    <citation type="submission" date="2018-11" db="EMBL/GenBank/DDBJ databases">
        <title>Genome assembly of Steccherinum ochraceum LE-BIN_3174, the white-rot fungus of the Steccherinaceae family (The Residual Polyporoid clade, Polyporales, Basidiomycota).</title>
        <authorList>
            <person name="Fedorova T.V."/>
            <person name="Glazunova O.A."/>
            <person name="Landesman E.O."/>
            <person name="Moiseenko K.V."/>
            <person name="Psurtseva N.V."/>
            <person name="Savinova O.S."/>
            <person name="Shakhova N.V."/>
            <person name="Tyazhelova T.V."/>
            <person name="Vasina D.V."/>
        </authorList>
    </citation>
    <scope>NUCLEOTIDE SEQUENCE [LARGE SCALE GENOMIC DNA]</scope>
    <source>
        <strain evidence="2 3">LE-BIN_3174</strain>
    </source>
</reference>
<name>A0A4V2MXB1_9APHY</name>
<evidence type="ECO:0000313" key="3">
    <source>
        <dbReference type="Proteomes" id="UP000292702"/>
    </source>
</evidence>
<dbReference type="AlphaFoldDB" id="A0A4V2MXB1"/>
<sequence>MSSSTPLPLTTVAQDPFNDDTADVVLRSSDAVDFYVHKIILSVASPFFKQMFSLHQPPSEHPANEDQGLTVTVSGSPVPVVPISEGSATMDYLLRLCYPVTDPRLPTEVMIAAAHLEAAVKYELKEATDLLRNTLRTFIAAEPLRVYVVACRLRLEDEASLAAHTFRQACPWPHSKRDRYSDWTSGGETVSAHRTAILLASGGALLDRIPEGETSEGLPILPVEEDAVTIANLLYRCYPPVVFRSEPRQPSSLELHRVWAAAEKYKINYVAGSVKDLIIQRSPSNLGSYFISLRNGWSKEAKASAIKFVKDRDSCEYVTAMEFCSADALYHLLRLRCMFEESLVDLTNRYNLNQYTFHIKSDPPSSTTLRATNLPTIPASAVERELASLKELVRGSDSSAPSGTISPNRVLYASKLFPLVNKIVASAVEDGDKIRRAMNGIWQKIELDALDIIA</sequence>
<dbReference type="SUPFAM" id="SSF54695">
    <property type="entry name" value="POZ domain"/>
    <property type="match status" value="1"/>
</dbReference>
<evidence type="ECO:0000313" key="2">
    <source>
        <dbReference type="EMBL" id="TCD69437.1"/>
    </source>
</evidence>